<dbReference type="PANTHER" id="PTHR43133">
    <property type="entry name" value="RNA POLYMERASE ECF-TYPE SIGMA FACTO"/>
    <property type="match status" value="1"/>
</dbReference>
<dbReference type="RefSeq" id="WP_074240726.1">
    <property type="nucleotide sequence ID" value="NZ_FSRA01000002.1"/>
</dbReference>
<evidence type="ECO:0000256" key="3">
    <source>
        <dbReference type="ARBA" id="ARBA00023082"/>
    </source>
</evidence>
<reference evidence="7 8" key="1">
    <citation type="submission" date="2016-11" db="EMBL/GenBank/DDBJ databases">
        <authorList>
            <person name="Jaros S."/>
            <person name="Januszkiewicz K."/>
            <person name="Wedrychowicz H."/>
        </authorList>
    </citation>
    <scope>NUCLEOTIDE SEQUENCE [LARGE SCALE GENOMIC DNA]</scope>
    <source>
        <strain evidence="7 8">DSM 24787</strain>
    </source>
</reference>
<dbReference type="Gene3D" id="1.10.1740.10">
    <property type="match status" value="1"/>
</dbReference>
<dbReference type="AlphaFoldDB" id="A0A1N6IZN0"/>
<dbReference type="GO" id="GO:0016987">
    <property type="term" value="F:sigma factor activity"/>
    <property type="evidence" value="ECO:0007669"/>
    <property type="project" value="UniProtKB-KW"/>
</dbReference>
<dbReference type="Proteomes" id="UP000185003">
    <property type="component" value="Unassembled WGS sequence"/>
</dbReference>
<keyword evidence="3" id="KW-0731">Sigma factor</keyword>
<comment type="similarity">
    <text evidence="1">Belongs to the sigma-70 factor family. ECF subfamily.</text>
</comment>
<dbReference type="InterPro" id="IPR007627">
    <property type="entry name" value="RNA_pol_sigma70_r2"/>
</dbReference>
<dbReference type="Pfam" id="PF04542">
    <property type="entry name" value="Sigma70_r2"/>
    <property type="match status" value="1"/>
</dbReference>
<sequence length="194" mass="22521">MDDKCIIAEMKKGNTAAFNNLYDKYYKPLFAFAYTKMGNIQDAEDIVQERFLVLLTNEGIWARITDLRPYLYRMVNNACLHELSAHESKSKKEQLYGQYLVAGHENELPEVLQQMNEEARTRIMTPLLSNLGRQCRRALELVYMEDKSYVEAGKIMGVSKESIKTHLSIGKSYFRKRIDTLINLVALVCLVRLW</sequence>
<evidence type="ECO:0000259" key="6">
    <source>
        <dbReference type="Pfam" id="PF08281"/>
    </source>
</evidence>
<keyword evidence="2" id="KW-0805">Transcription regulation</keyword>
<organism evidence="7 8">
    <name type="scientific">Chitinophaga niabensis</name>
    <dbReference type="NCBI Taxonomy" id="536979"/>
    <lineage>
        <taxon>Bacteria</taxon>
        <taxon>Pseudomonadati</taxon>
        <taxon>Bacteroidota</taxon>
        <taxon>Chitinophagia</taxon>
        <taxon>Chitinophagales</taxon>
        <taxon>Chitinophagaceae</taxon>
        <taxon>Chitinophaga</taxon>
    </lineage>
</organism>
<feature type="domain" description="RNA polymerase sigma-70 region 2" evidence="5">
    <location>
        <begin position="21"/>
        <end position="85"/>
    </location>
</feature>
<dbReference type="InterPro" id="IPR013249">
    <property type="entry name" value="RNA_pol_sigma70_r4_t2"/>
</dbReference>
<dbReference type="InterPro" id="IPR013324">
    <property type="entry name" value="RNA_pol_sigma_r3/r4-like"/>
</dbReference>
<dbReference type="STRING" id="536979.SAMN04488055_3490"/>
<dbReference type="GO" id="GO:0006352">
    <property type="term" value="P:DNA-templated transcription initiation"/>
    <property type="evidence" value="ECO:0007669"/>
    <property type="project" value="InterPro"/>
</dbReference>
<keyword evidence="4" id="KW-0804">Transcription</keyword>
<dbReference type="OrthoDB" id="655312at2"/>
<proteinExistence type="inferred from homology"/>
<evidence type="ECO:0000256" key="4">
    <source>
        <dbReference type="ARBA" id="ARBA00023163"/>
    </source>
</evidence>
<dbReference type="SUPFAM" id="SSF88946">
    <property type="entry name" value="Sigma2 domain of RNA polymerase sigma factors"/>
    <property type="match status" value="1"/>
</dbReference>
<evidence type="ECO:0000313" key="8">
    <source>
        <dbReference type="Proteomes" id="UP000185003"/>
    </source>
</evidence>
<dbReference type="InterPro" id="IPR036388">
    <property type="entry name" value="WH-like_DNA-bd_sf"/>
</dbReference>
<dbReference type="EMBL" id="FSRA01000002">
    <property type="protein sequence ID" value="SIO37451.1"/>
    <property type="molecule type" value="Genomic_DNA"/>
</dbReference>
<dbReference type="NCBIfam" id="TIGR02937">
    <property type="entry name" value="sigma70-ECF"/>
    <property type="match status" value="1"/>
</dbReference>
<evidence type="ECO:0000256" key="2">
    <source>
        <dbReference type="ARBA" id="ARBA00023015"/>
    </source>
</evidence>
<dbReference type="InterPro" id="IPR014284">
    <property type="entry name" value="RNA_pol_sigma-70_dom"/>
</dbReference>
<name>A0A1N6IZN0_9BACT</name>
<feature type="domain" description="RNA polymerase sigma factor 70 region 4 type 2" evidence="6">
    <location>
        <begin position="127"/>
        <end position="168"/>
    </location>
</feature>
<dbReference type="GO" id="GO:0003677">
    <property type="term" value="F:DNA binding"/>
    <property type="evidence" value="ECO:0007669"/>
    <property type="project" value="InterPro"/>
</dbReference>
<evidence type="ECO:0000313" key="7">
    <source>
        <dbReference type="EMBL" id="SIO37451.1"/>
    </source>
</evidence>
<gene>
    <name evidence="7" type="ORF">SAMN04488055_3490</name>
</gene>
<keyword evidence="8" id="KW-1185">Reference proteome</keyword>
<dbReference type="PANTHER" id="PTHR43133:SF46">
    <property type="entry name" value="RNA POLYMERASE SIGMA-70 FACTOR ECF SUBFAMILY"/>
    <property type="match status" value="1"/>
</dbReference>
<dbReference type="InterPro" id="IPR039425">
    <property type="entry name" value="RNA_pol_sigma-70-like"/>
</dbReference>
<accession>A0A1N6IZN0</accession>
<dbReference type="InterPro" id="IPR013325">
    <property type="entry name" value="RNA_pol_sigma_r2"/>
</dbReference>
<dbReference type="Pfam" id="PF08281">
    <property type="entry name" value="Sigma70_r4_2"/>
    <property type="match status" value="1"/>
</dbReference>
<evidence type="ECO:0000259" key="5">
    <source>
        <dbReference type="Pfam" id="PF04542"/>
    </source>
</evidence>
<dbReference type="Gene3D" id="1.10.10.10">
    <property type="entry name" value="Winged helix-like DNA-binding domain superfamily/Winged helix DNA-binding domain"/>
    <property type="match status" value="1"/>
</dbReference>
<evidence type="ECO:0000256" key="1">
    <source>
        <dbReference type="ARBA" id="ARBA00010641"/>
    </source>
</evidence>
<protein>
    <submittedName>
        <fullName evidence="7">RNA polymerase sigma factor, sigma-70 family</fullName>
    </submittedName>
</protein>
<dbReference type="SUPFAM" id="SSF88659">
    <property type="entry name" value="Sigma3 and sigma4 domains of RNA polymerase sigma factors"/>
    <property type="match status" value="1"/>
</dbReference>